<dbReference type="Gene3D" id="3.80.10.10">
    <property type="entry name" value="Ribonuclease Inhibitor"/>
    <property type="match status" value="1"/>
</dbReference>
<dbReference type="Proteomes" id="UP000250043">
    <property type="component" value="Unassembled WGS sequence"/>
</dbReference>
<reference evidence="1 2" key="1">
    <citation type="submission" date="2016-07" db="EMBL/GenBank/DDBJ databases">
        <title>Draft genome of the white-rot fungus Obba rivulosa 3A-2.</title>
        <authorList>
            <consortium name="DOE Joint Genome Institute"/>
            <person name="Miettinen O."/>
            <person name="Riley R."/>
            <person name="Acob R."/>
            <person name="Barry K."/>
            <person name="Cullen D."/>
            <person name="De Vries R."/>
            <person name="Hainaut M."/>
            <person name="Hatakka A."/>
            <person name="Henrissat B."/>
            <person name="Hilden K."/>
            <person name="Kuo R."/>
            <person name="Labutti K."/>
            <person name="Lipzen A."/>
            <person name="Makela M.R."/>
            <person name="Sandor L."/>
            <person name="Spatafora J.W."/>
            <person name="Grigoriev I.V."/>
            <person name="Hibbett D.S."/>
        </authorList>
    </citation>
    <scope>NUCLEOTIDE SEQUENCE [LARGE SCALE GENOMIC DNA]</scope>
    <source>
        <strain evidence="1 2">3A-2</strain>
    </source>
</reference>
<accession>A0A8E2AIJ5</accession>
<evidence type="ECO:0008006" key="3">
    <source>
        <dbReference type="Google" id="ProtNLM"/>
    </source>
</evidence>
<sequence length="465" mass="51566">MLPARYDSSTRSAIRSFAAAQRSTSGKHHITTSTARVPRSRQLHQALQIYDILCLVLENVTLIKRDGTRGADRSSLARAARVCKAFSEPALDVLWRVMDDFIPLVKLVVLDDFQNVACWERFHIYARRVREICYSDIPAGFRIMMDPAILVTLSHCNHGLPLLPSLQTLHWTGASPHQYDSFLTVATTLNCQVTELCVRFPTEERQAQVSKSYLDTFLERLFAQLPGLQSLQVHGPFDSSLLAPIANGDKLRILHVETGPRILCSATLHSLSQVANLSELKIELQINPDSRFRVTEFPVLRKLTLVTTCRGIPRILGALSAPKLASLVVTRLICDHGENLQDAISMICSKFGQSLRTIRLVISLISQTDGACSLISIIRPLLGIRGLKTLFLQISVRIALSNTELCAMAIAWPEIEELSIYGLRSAVNPSIDALAHLAGQCPRLRSLILPYLTSHPISMPPQVAC</sequence>
<gene>
    <name evidence="1" type="ORF">OBBRIDRAFT_798434</name>
</gene>
<dbReference type="OrthoDB" id="3222238at2759"/>
<evidence type="ECO:0000313" key="2">
    <source>
        <dbReference type="Proteomes" id="UP000250043"/>
    </source>
</evidence>
<name>A0A8E2AIJ5_9APHY</name>
<dbReference type="InterPro" id="IPR032675">
    <property type="entry name" value="LRR_dom_sf"/>
</dbReference>
<organism evidence="1 2">
    <name type="scientific">Obba rivulosa</name>
    <dbReference type="NCBI Taxonomy" id="1052685"/>
    <lineage>
        <taxon>Eukaryota</taxon>
        <taxon>Fungi</taxon>
        <taxon>Dikarya</taxon>
        <taxon>Basidiomycota</taxon>
        <taxon>Agaricomycotina</taxon>
        <taxon>Agaricomycetes</taxon>
        <taxon>Polyporales</taxon>
        <taxon>Gelatoporiaceae</taxon>
        <taxon>Obba</taxon>
    </lineage>
</organism>
<protein>
    <recommendedName>
        <fullName evidence="3">F-box domain-containing protein</fullName>
    </recommendedName>
</protein>
<dbReference type="EMBL" id="KV722603">
    <property type="protein sequence ID" value="OCH85173.1"/>
    <property type="molecule type" value="Genomic_DNA"/>
</dbReference>
<evidence type="ECO:0000313" key="1">
    <source>
        <dbReference type="EMBL" id="OCH85173.1"/>
    </source>
</evidence>
<proteinExistence type="predicted"/>
<dbReference type="AlphaFoldDB" id="A0A8E2AIJ5"/>
<keyword evidence="2" id="KW-1185">Reference proteome</keyword>